<keyword evidence="7" id="KW-0645">Protease</keyword>
<dbReference type="CDD" id="cd01087">
    <property type="entry name" value="Prolidase"/>
    <property type="match status" value="1"/>
</dbReference>
<dbReference type="InterPro" id="IPR000994">
    <property type="entry name" value="Pept_M24"/>
</dbReference>
<dbReference type="PROSITE" id="PS00491">
    <property type="entry name" value="PROLINE_PEPTIDASE"/>
    <property type="match status" value="1"/>
</dbReference>
<name>A0A545VWM9_9HYPO</name>
<dbReference type="PANTHER" id="PTHR43226">
    <property type="entry name" value="XAA-PRO AMINOPEPTIDASE 3"/>
    <property type="match status" value="1"/>
</dbReference>
<proteinExistence type="inferred from homology"/>
<keyword evidence="17" id="KW-1185">Reference proteome</keyword>
<dbReference type="InterPro" id="IPR029149">
    <property type="entry name" value="Creatin/AminoP/Spt16_N"/>
</dbReference>
<evidence type="ECO:0000256" key="10">
    <source>
        <dbReference type="ARBA" id="ARBA00023049"/>
    </source>
</evidence>
<dbReference type="Gene3D" id="3.40.350.10">
    <property type="entry name" value="Creatinase/prolidase N-terminal domain"/>
    <property type="match status" value="1"/>
</dbReference>
<dbReference type="GO" id="GO:0030145">
    <property type="term" value="F:manganese ion binding"/>
    <property type="evidence" value="ECO:0007669"/>
    <property type="project" value="InterPro"/>
</dbReference>
<accession>A0A545VWM9</accession>
<dbReference type="Pfam" id="PF05195">
    <property type="entry name" value="AMP_N"/>
    <property type="match status" value="1"/>
</dbReference>
<evidence type="ECO:0000256" key="3">
    <source>
        <dbReference type="ARBA" id="ARBA00002443"/>
    </source>
</evidence>
<comment type="function">
    <text evidence="3">Catalyzes the removal of a penultimate prolyl residue from the N-termini of peptides.</text>
</comment>
<dbReference type="AlphaFoldDB" id="A0A545VWM9"/>
<evidence type="ECO:0000256" key="2">
    <source>
        <dbReference type="ARBA" id="ARBA00001936"/>
    </source>
</evidence>
<evidence type="ECO:0000259" key="15">
    <source>
        <dbReference type="SMART" id="SM01011"/>
    </source>
</evidence>
<dbReference type="InterPro" id="IPR001131">
    <property type="entry name" value="Peptidase_M24B_aminopep-P_CS"/>
</dbReference>
<dbReference type="SUPFAM" id="SSF55920">
    <property type="entry name" value="Creatinase/aminopeptidase"/>
    <property type="match status" value="1"/>
</dbReference>
<reference evidence="16 17" key="1">
    <citation type="journal article" date="2019" name="Appl. Microbiol. Biotechnol.">
        <title>Genome sequence of Isaria javanica and comparative genome analysis insights into family S53 peptidase evolution in fungal entomopathogens.</title>
        <authorList>
            <person name="Lin R."/>
            <person name="Zhang X."/>
            <person name="Xin B."/>
            <person name="Zou M."/>
            <person name="Gao Y."/>
            <person name="Qin F."/>
            <person name="Hu Q."/>
            <person name="Xie B."/>
            <person name="Cheng X."/>
        </authorList>
    </citation>
    <scope>NUCLEOTIDE SEQUENCE [LARGE SCALE GENOMIC DNA]</scope>
    <source>
        <strain evidence="16 17">IJ1G</strain>
    </source>
</reference>
<evidence type="ECO:0000256" key="1">
    <source>
        <dbReference type="ARBA" id="ARBA00001424"/>
    </source>
</evidence>
<dbReference type="GO" id="GO:0006508">
    <property type="term" value="P:proteolysis"/>
    <property type="evidence" value="ECO:0007669"/>
    <property type="project" value="UniProtKB-KW"/>
</dbReference>
<evidence type="ECO:0000256" key="14">
    <source>
        <dbReference type="RuleBase" id="RU000590"/>
    </source>
</evidence>
<evidence type="ECO:0000256" key="11">
    <source>
        <dbReference type="ARBA" id="ARBA00023211"/>
    </source>
</evidence>
<evidence type="ECO:0000256" key="13">
    <source>
        <dbReference type="ARBA" id="ARBA00032413"/>
    </source>
</evidence>
<evidence type="ECO:0000256" key="4">
    <source>
        <dbReference type="ARBA" id="ARBA00008766"/>
    </source>
</evidence>
<dbReference type="InterPro" id="IPR036005">
    <property type="entry name" value="Creatinase/aminopeptidase-like"/>
</dbReference>
<dbReference type="Pfam" id="PF00557">
    <property type="entry name" value="Peptidase_M24"/>
    <property type="match status" value="1"/>
</dbReference>
<dbReference type="Proteomes" id="UP000315783">
    <property type="component" value="Unassembled WGS sequence"/>
</dbReference>
<dbReference type="Gene3D" id="3.90.230.10">
    <property type="entry name" value="Creatinase/methionine aminopeptidase superfamily"/>
    <property type="match status" value="1"/>
</dbReference>
<gene>
    <name evidence="16" type="ORF">IF1G_07123</name>
</gene>
<keyword evidence="10" id="KW-0482">Metalloprotease</keyword>
<comment type="caution">
    <text evidence="16">The sequence shown here is derived from an EMBL/GenBank/DDBJ whole genome shotgun (WGS) entry which is preliminary data.</text>
</comment>
<feature type="domain" description="Aminopeptidase P N-terminal" evidence="15">
    <location>
        <begin position="35"/>
        <end position="165"/>
    </location>
</feature>
<dbReference type="OrthoDB" id="10261878at2759"/>
<evidence type="ECO:0000313" key="16">
    <source>
        <dbReference type="EMBL" id="TQV94244.1"/>
    </source>
</evidence>
<evidence type="ECO:0000256" key="8">
    <source>
        <dbReference type="ARBA" id="ARBA00022723"/>
    </source>
</evidence>
<comment type="cofactor">
    <cofactor evidence="2">
        <name>Mn(2+)</name>
        <dbReference type="ChEBI" id="CHEBI:29035"/>
    </cofactor>
</comment>
<dbReference type="GO" id="GO:0070006">
    <property type="term" value="F:metalloaminopeptidase activity"/>
    <property type="evidence" value="ECO:0007669"/>
    <property type="project" value="InterPro"/>
</dbReference>
<evidence type="ECO:0000256" key="5">
    <source>
        <dbReference type="ARBA" id="ARBA00012574"/>
    </source>
</evidence>
<dbReference type="EC" id="3.4.11.9" evidence="5"/>
<sequence>MAAAELDYEFVLDEEFDAISLDKKKSVDEILSGKYPAKNHARKVAQELGVDEGIIYLVGEPERRFPDSDQGPKFRQQRYFYYLSGVDYAGCTVTYDIGRDTLVLWIPYTEPKKSHWFGSTPSTAQAARLYDADQVHYASDLADYITSLPASATLYALHPEQRPPQLVRHQSFRARSSDGPRIDTDALGPAMNRAREVKDAYEVALIRRANDISSEAHRRVARSLLRMSNESHLQAVFEAVCTARDAHSQAYPVIAGAGPNGATLHYGANNAPLEPCATVVLDAGCEYRCYASDITRTLPVGGSFSPRAAAINGIVARMQSECIERMRPGAFFYEIHIHAGRVAVDGLLQLGILRGTREEIIAAGTVAAFFTHGLGHHVGLEVHDVVGDVPLMMPAAAEMVGSGGGGGGGARRGLGKRTMLTPEGLAAVGRLSRATAAEKQRTVLRAGMVLTVEPGLYFNRAYLEGFFRDDPVHAGLIEWDVVERYYPVGGSRTEDCILVTESGYENLTTAPKGPELLDVINGREGSKPRRG</sequence>
<dbReference type="SUPFAM" id="SSF53092">
    <property type="entry name" value="Creatinase/prolidase N-terminal domain"/>
    <property type="match status" value="1"/>
</dbReference>
<dbReference type="PANTHER" id="PTHR43226:SF3">
    <property type="entry name" value="XAA-PRO AMINOPEPTIDASE AN0832-RELATED"/>
    <property type="match status" value="1"/>
</dbReference>
<keyword evidence="9" id="KW-0378">Hydrolase</keyword>
<keyword evidence="11" id="KW-0464">Manganese</keyword>
<evidence type="ECO:0000256" key="12">
    <source>
        <dbReference type="ARBA" id="ARBA00030849"/>
    </source>
</evidence>
<dbReference type="InterPro" id="IPR052433">
    <property type="entry name" value="X-Pro_dipept-like"/>
</dbReference>
<protein>
    <recommendedName>
        <fullName evidence="5">Xaa-Pro aminopeptidase</fullName>
        <ecNumber evidence="5">3.4.11.9</ecNumber>
    </recommendedName>
    <alternativeName>
        <fullName evidence="12">Aminoacylproline aminopeptidase</fullName>
    </alternativeName>
    <alternativeName>
        <fullName evidence="13">Prolidase</fullName>
    </alternativeName>
</protein>
<keyword evidence="6" id="KW-0031">Aminopeptidase</keyword>
<evidence type="ECO:0000313" key="17">
    <source>
        <dbReference type="Proteomes" id="UP000315783"/>
    </source>
</evidence>
<dbReference type="InterPro" id="IPR007865">
    <property type="entry name" value="Aminopep_P_N"/>
</dbReference>
<comment type="similarity">
    <text evidence="4 14">Belongs to the peptidase M24B family.</text>
</comment>
<keyword evidence="8 14" id="KW-0479">Metal-binding</keyword>
<evidence type="ECO:0000256" key="6">
    <source>
        <dbReference type="ARBA" id="ARBA00022438"/>
    </source>
</evidence>
<dbReference type="SMART" id="SM01011">
    <property type="entry name" value="AMP_N"/>
    <property type="match status" value="1"/>
</dbReference>
<dbReference type="STRING" id="43265.A0A545VWM9"/>
<organism evidence="16 17">
    <name type="scientific">Cordyceps javanica</name>
    <dbReference type="NCBI Taxonomy" id="43265"/>
    <lineage>
        <taxon>Eukaryota</taxon>
        <taxon>Fungi</taxon>
        <taxon>Dikarya</taxon>
        <taxon>Ascomycota</taxon>
        <taxon>Pezizomycotina</taxon>
        <taxon>Sordariomycetes</taxon>
        <taxon>Hypocreomycetidae</taxon>
        <taxon>Hypocreales</taxon>
        <taxon>Cordycipitaceae</taxon>
        <taxon>Cordyceps</taxon>
    </lineage>
</organism>
<comment type="catalytic activity">
    <reaction evidence="1">
        <text>Release of any N-terminal amino acid, including proline, that is linked to proline, even from a dipeptide or tripeptide.</text>
        <dbReference type="EC" id="3.4.11.9"/>
    </reaction>
</comment>
<evidence type="ECO:0000256" key="9">
    <source>
        <dbReference type="ARBA" id="ARBA00022801"/>
    </source>
</evidence>
<dbReference type="EMBL" id="SPUK01000010">
    <property type="protein sequence ID" value="TQV94244.1"/>
    <property type="molecule type" value="Genomic_DNA"/>
</dbReference>
<evidence type="ECO:0000256" key="7">
    <source>
        <dbReference type="ARBA" id="ARBA00022670"/>
    </source>
</evidence>